<organism evidence="1 2">
    <name type="scientific">Aliivibrio fischeri</name>
    <name type="common">Vibrio fischeri</name>
    <dbReference type="NCBI Taxonomy" id="668"/>
    <lineage>
        <taxon>Bacteria</taxon>
        <taxon>Pseudomonadati</taxon>
        <taxon>Pseudomonadota</taxon>
        <taxon>Gammaproteobacteria</taxon>
        <taxon>Vibrionales</taxon>
        <taxon>Vibrionaceae</taxon>
        <taxon>Aliivibrio</taxon>
    </lineage>
</organism>
<evidence type="ECO:0000313" key="2">
    <source>
        <dbReference type="Proteomes" id="UP000448038"/>
    </source>
</evidence>
<dbReference type="RefSeq" id="WP_155656758.1">
    <property type="nucleotide sequence ID" value="NZ_WOBN01000058.1"/>
</dbReference>
<dbReference type="EMBL" id="WOBN01000058">
    <property type="protein sequence ID" value="MUK51444.1"/>
    <property type="molecule type" value="Genomic_DNA"/>
</dbReference>
<gene>
    <name evidence="1" type="ORF">GNP88_20350</name>
</gene>
<dbReference type="AlphaFoldDB" id="A0A844P7V2"/>
<comment type="caution">
    <text evidence="1">The sequence shown here is derived from an EMBL/GenBank/DDBJ whole genome shotgun (WGS) entry which is preliminary data.</text>
</comment>
<evidence type="ECO:0008006" key="3">
    <source>
        <dbReference type="Google" id="ProtNLM"/>
    </source>
</evidence>
<accession>A0A844P7V2</accession>
<protein>
    <recommendedName>
        <fullName evidence="3">PIN domain-containing protein</fullName>
    </recommendedName>
</protein>
<dbReference type="Proteomes" id="UP000448038">
    <property type="component" value="Unassembled WGS sequence"/>
</dbReference>
<name>A0A844P7V2_ALIFS</name>
<sequence length="156" mass="18020">MKPNPFNDQVYFDSCAFNGGTDEDIEAAGKLIHIFESTNNKIMLSYSVAEEMNHSKAPEDKRHRAEYSIKTVRIPLTDEETSKLKKIEEIMLGKSSSSKRKADCLHVFEAQKYGRYFVSSDDHIYPYAESIFNEFGLYIVRPIELLKIVEYYQSEA</sequence>
<proteinExistence type="predicted"/>
<evidence type="ECO:0000313" key="1">
    <source>
        <dbReference type="EMBL" id="MUK51444.1"/>
    </source>
</evidence>
<reference evidence="1 2" key="1">
    <citation type="submission" date="2019-11" db="EMBL/GenBank/DDBJ databases">
        <title>Using colonization assays and comparative genomics to discover symbiosis behaviors and factors in Vibrio fischeri.</title>
        <authorList>
            <person name="Bongrand C."/>
            <person name="Moriano-Gutierrez S."/>
            <person name="Arevalo P."/>
            <person name="Mcfall-Ngai M."/>
            <person name="Visick K."/>
            <person name="Polz M.F."/>
            <person name="Ruby E.G."/>
        </authorList>
    </citation>
    <scope>NUCLEOTIDE SEQUENCE [LARGE SCALE GENOMIC DNA]</scope>
    <source>
        <strain evidence="2">emors.4.1</strain>
    </source>
</reference>